<keyword evidence="1" id="KW-0175">Coiled coil</keyword>
<dbReference type="STRING" id="1166073.SAMN05192530_11238"/>
<evidence type="ECO:0000259" key="2">
    <source>
        <dbReference type="Pfam" id="PF06527"/>
    </source>
</evidence>
<evidence type="ECO:0000256" key="1">
    <source>
        <dbReference type="SAM" id="Coils"/>
    </source>
</evidence>
<keyword evidence="4" id="KW-1185">Reference proteome</keyword>
<dbReference type="EMBL" id="FNIT01000012">
    <property type="protein sequence ID" value="SDO74513.1"/>
    <property type="molecule type" value="Genomic_DNA"/>
</dbReference>
<accession>A0A1H0M296</accession>
<name>A0A1H0M296_9HYPH</name>
<sequence>MPAPGRHETAVSFLSRLAWMNGRPIADLRTETGIQPRSIDLGEEPAIRFMATLCGMGVGPLARWSPRRRPDRSWQLHGQNLGCEGVERTFFRFCPACVAADLAAGGRANPFMRAEWTVAALRTCREHGLLLASASPDRDFFVPYDFARTILPMTSDLPRLTEEAGRPSTSPLETYLVDRLLTGTKKGSWLDDLSFHAAADLSEVFGAVALHGKKVRVTNLSAAERVNAGAAGHAVLAEGRAGISRFLLDLIRETRDGKGVWGPQLAIGRINDFLDAHRDDPGYAPAVDYVREVVMDEVPLDPDVEVLGRPVGVRRVWNLRSLAREVGTTVPLLKKILIRNRYMSAKSEFRASRSTFDTEKVRAVVATLDDELLTLPGVMKRTGLTRRHIEAIVSAGGFVSITDAGKVHNAQHRFGARNVDGTMEVLLGGEAVDRIPSGMATIVDARHAAICTFSEVLKLVLDGRLSRVCNLRGAEGLDAVLVPQAEVLALTKREKPAGLTRIEVQRRTGLTQKPVQKLFEHRIFHLRIARNPVKRSEEVVATEESVESFMRDYITLHALAKHHGIHFLRMQAIMTVARIGPMFDPVEFSATFYPRGKAERLDVASVDPDKVVLRQRTRREVAERLKAAAAATAKSADEIQREVAREERAVATTDETEEPARQWKRLGRSRRIKGAIGRKRVPSRRWTAERMG</sequence>
<reference evidence="3 4" key="1">
    <citation type="submission" date="2016-10" db="EMBL/GenBank/DDBJ databases">
        <authorList>
            <person name="de Groot N.N."/>
        </authorList>
    </citation>
    <scope>NUCLEOTIDE SEQUENCE [LARGE SCALE GENOMIC DNA]</scope>
    <source>
        <strain evidence="4">L7-484,KACC 16230,DSM 25025</strain>
    </source>
</reference>
<organism evidence="3 4">
    <name type="scientific">Aureimonas jatrophae</name>
    <dbReference type="NCBI Taxonomy" id="1166073"/>
    <lineage>
        <taxon>Bacteria</taxon>
        <taxon>Pseudomonadati</taxon>
        <taxon>Pseudomonadota</taxon>
        <taxon>Alphaproteobacteria</taxon>
        <taxon>Hyphomicrobiales</taxon>
        <taxon>Aurantimonadaceae</taxon>
        <taxon>Aureimonas</taxon>
    </lineage>
</organism>
<evidence type="ECO:0000313" key="3">
    <source>
        <dbReference type="EMBL" id="SDO74513.1"/>
    </source>
</evidence>
<dbReference type="Pfam" id="PF06527">
    <property type="entry name" value="TniQ"/>
    <property type="match status" value="1"/>
</dbReference>
<feature type="domain" description="TniQ" evidence="2">
    <location>
        <begin position="2"/>
        <end position="131"/>
    </location>
</feature>
<dbReference type="InterPro" id="IPR009492">
    <property type="entry name" value="TniQ"/>
</dbReference>
<gene>
    <name evidence="3" type="ORF">SAMN05192530_11238</name>
</gene>
<proteinExistence type="predicted"/>
<feature type="coiled-coil region" evidence="1">
    <location>
        <begin position="622"/>
        <end position="656"/>
    </location>
</feature>
<protein>
    <submittedName>
        <fullName evidence="3">TniQ protein</fullName>
    </submittedName>
</protein>
<dbReference type="RefSeq" id="WP_280140081.1">
    <property type="nucleotide sequence ID" value="NZ_FNIT01000012.1"/>
</dbReference>
<dbReference type="Proteomes" id="UP000198793">
    <property type="component" value="Unassembled WGS sequence"/>
</dbReference>
<dbReference type="AlphaFoldDB" id="A0A1H0M296"/>
<evidence type="ECO:0000313" key="4">
    <source>
        <dbReference type="Proteomes" id="UP000198793"/>
    </source>
</evidence>